<evidence type="ECO:0000313" key="2">
    <source>
        <dbReference type="Proteomes" id="UP001145114"/>
    </source>
</evidence>
<proteinExistence type="predicted"/>
<sequence>MKWYPNNKGLQKWYQAASGHSKSVQGYKLLERMLDYNPETRITAKEALEHPYFSEDPIPVMHPFHEHSVMYPKRQLTLDELCDRKD</sequence>
<reference evidence="1" key="1">
    <citation type="submission" date="2022-06" db="EMBL/GenBank/DDBJ databases">
        <title>Phylogenomic reconstructions and comparative analyses of Kickxellomycotina fungi.</title>
        <authorList>
            <person name="Reynolds N.K."/>
            <person name="Stajich J.E."/>
            <person name="Barry K."/>
            <person name="Grigoriev I.V."/>
            <person name="Crous P."/>
            <person name="Smith M.E."/>
        </authorList>
    </citation>
    <scope>NUCLEOTIDE SEQUENCE</scope>
    <source>
        <strain evidence="1">RSA 2271</strain>
    </source>
</reference>
<dbReference type="Proteomes" id="UP001145114">
    <property type="component" value="Unassembled WGS sequence"/>
</dbReference>
<evidence type="ECO:0000313" key="1">
    <source>
        <dbReference type="EMBL" id="KAJ1677474.1"/>
    </source>
</evidence>
<keyword evidence="1" id="KW-0808">Transferase</keyword>
<gene>
    <name evidence="1" type="primary">SSN3_1</name>
    <name evidence="1" type="ORF">EV182_006095</name>
</gene>
<comment type="caution">
    <text evidence="1">The sequence shown here is derived from an EMBL/GenBank/DDBJ whole genome shotgun (WGS) entry which is preliminary data.</text>
</comment>
<keyword evidence="1" id="KW-0418">Kinase</keyword>
<keyword evidence="2" id="KW-1185">Reference proteome</keyword>
<accession>A0ACC1HLV7</accession>
<protein>
    <submittedName>
        <fullName evidence="1">Cyclin-dependent protein kinase</fullName>
        <ecNumber evidence="1">2.7.11.2</ecNumber>
    </submittedName>
</protein>
<dbReference type="EMBL" id="JAMZIH010002392">
    <property type="protein sequence ID" value="KAJ1677474.1"/>
    <property type="molecule type" value="Genomic_DNA"/>
</dbReference>
<organism evidence="1 2">
    <name type="scientific">Spiromyces aspiralis</name>
    <dbReference type="NCBI Taxonomy" id="68401"/>
    <lineage>
        <taxon>Eukaryota</taxon>
        <taxon>Fungi</taxon>
        <taxon>Fungi incertae sedis</taxon>
        <taxon>Zoopagomycota</taxon>
        <taxon>Kickxellomycotina</taxon>
        <taxon>Kickxellomycetes</taxon>
        <taxon>Kickxellales</taxon>
        <taxon>Kickxellaceae</taxon>
        <taxon>Spiromyces</taxon>
    </lineage>
</organism>
<name>A0ACC1HLV7_9FUNG</name>
<dbReference type="EC" id="2.7.11.2" evidence="1"/>